<keyword evidence="10" id="KW-0456">Lyase</keyword>
<dbReference type="FunFam" id="3.40.50.970:FF:000024">
    <property type="entry name" value="Pyruvate decarboxylase isozyme"/>
    <property type="match status" value="1"/>
</dbReference>
<feature type="domain" description="Thiamine pyrophosphate enzyme N-terminal TPP-binding" evidence="15">
    <location>
        <begin position="8"/>
        <end position="108"/>
    </location>
</feature>
<organism evidence="16 17">
    <name type="scientific">Phaeomoniella chlamydospora</name>
    <name type="common">Phaeoacremonium chlamydosporum</name>
    <dbReference type="NCBI Taxonomy" id="158046"/>
    <lineage>
        <taxon>Eukaryota</taxon>
        <taxon>Fungi</taxon>
        <taxon>Dikarya</taxon>
        <taxon>Ascomycota</taxon>
        <taxon>Pezizomycotina</taxon>
        <taxon>Eurotiomycetes</taxon>
        <taxon>Chaetothyriomycetidae</taxon>
        <taxon>Phaeomoniellales</taxon>
        <taxon>Phaeomoniellaceae</taxon>
        <taxon>Phaeomoniella</taxon>
    </lineage>
</organism>
<evidence type="ECO:0000256" key="8">
    <source>
        <dbReference type="ARBA" id="ARBA00022842"/>
    </source>
</evidence>
<sequence length="585" mass="64677">MQNMTKIKVGEYLFHRVKELGVESIFGVPGDYELALLDLVEPCGLSWKGNANELVAGYAADGYARVKGVGCLITTFGPGELSALNAISGSYAEKLPIIHIVGYPAMQAITGKMTIHHTLGNGNYTAYHEMSKHITCADTVLTDLSTVTSEIDRVLNAAIQHSQPVYIGVPGDIGQAVIEAIPNLQPLSVELPTHRSSEEKRVLEVMSHKVSSIQRPVAIIDAGVLRSKSLEGVMAFVEKYNIPFVETSMSKGAINERHNLFGGHYPGLGTNKETRTLIKDSDCIFWFGPFINDLNTPGAESDIRGKVVMMFHRTHIEIDGQEYQVDMKAILNVLTKKSDALPLQTTQALRVPTKPFPDVTPPEGDVIKSDWLMSYVTHLLRPGDVFLTETGTAGINIRRAYFPENIIHITQKLWGSIGYATGAALGSFIAANEIGPPKHKRNILFTGEGSFQMTAQAFGDYSRYNTNGYIFIINNSGYTIERAIHGANATYNDVASWNYQLLPQFFDSTGSHPFRTYQIHTPQQFHDLLFNDPDFRVPDKLRVIEIFTGKHDYGEVLHAAGPAGDRFNLGGIGREEFKEEKKKSR</sequence>
<dbReference type="Gene3D" id="3.40.50.970">
    <property type="match status" value="2"/>
</dbReference>
<evidence type="ECO:0000256" key="3">
    <source>
        <dbReference type="ARBA" id="ARBA00007812"/>
    </source>
</evidence>
<name>A0A0G2EKB2_PHACM</name>
<dbReference type="InterPro" id="IPR047214">
    <property type="entry name" value="TPP_PDC_IPDC"/>
</dbReference>
<dbReference type="InterPro" id="IPR012000">
    <property type="entry name" value="Thiamin_PyroP_enz_cen_dom"/>
</dbReference>
<evidence type="ECO:0000256" key="4">
    <source>
        <dbReference type="ARBA" id="ARBA00013202"/>
    </source>
</evidence>
<evidence type="ECO:0000256" key="9">
    <source>
        <dbReference type="ARBA" id="ARBA00023052"/>
    </source>
</evidence>
<dbReference type="GO" id="GO:0004737">
    <property type="term" value="F:pyruvate decarboxylase activity"/>
    <property type="evidence" value="ECO:0007669"/>
    <property type="project" value="UniProtKB-EC"/>
</dbReference>
<reference evidence="16 17" key="2">
    <citation type="submission" date="2015-05" db="EMBL/GenBank/DDBJ databases">
        <authorList>
            <person name="Morales-Cruz A."/>
            <person name="Amrine K.C."/>
            <person name="Cantu D."/>
        </authorList>
    </citation>
    <scope>NUCLEOTIDE SEQUENCE [LARGE SCALE GENOMIC DNA]</scope>
    <source>
        <strain evidence="16">UCRPC4</strain>
    </source>
</reference>
<feature type="domain" description="Thiamine pyrophosphate enzyme TPP-binding" evidence="14">
    <location>
        <begin position="401"/>
        <end position="484"/>
    </location>
</feature>
<dbReference type="PANTHER" id="PTHR43452">
    <property type="entry name" value="PYRUVATE DECARBOXYLASE"/>
    <property type="match status" value="1"/>
</dbReference>
<keyword evidence="17" id="KW-1185">Reference proteome</keyword>
<dbReference type="SUPFAM" id="SSF52518">
    <property type="entry name" value="Thiamin diphosphate-binding fold (THDP-binding)"/>
    <property type="match status" value="2"/>
</dbReference>
<dbReference type="GO" id="GO:0000287">
    <property type="term" value="F:magnesium ion binding"/>
    <property type="evidence" value="ECO:0007669"/>
    <property type="project" value="InterPro"/>
</dbReference>
<evidence type="ECO:0000313" key="16">
    <source>
        <dbReference type="EMBL" id="KKY22626.1"/>
    </source>
</evidence>
<dbReference type="PIRSF" id="PIRSF036565">
    <property type="entry name" value="Pyruvt_ip_decrb"/>
    <property type="match status" value="1"/>
</dbReference>
<reference evidence="16 17" key="1">
    <citation type="submission" date="2015-05" db="EMBL/GenBank/DDBJ databases">
        <title>Distinctive expansion of gene families associated with plant cell wall degradation and secondary metabolism in the genomes of grapevine trunk pathogens.</title>
        <authorList>
            <person name="Lawrence D.P."/>
            <person name="Travadon R."/>
            <person name="Rolshausen P.E."/>
            <person name="Baumgartner K."/>
        </authorList>
    </citation>
    <scope>NUCLEOTIDE SEQUENCE [LARGE SCALE GENOMIC DNA]</scope>
    <source>
        <strain evidence="16">UCRPC4</strain>
    </source>
</reference>
<evidence type="ECO:0000259" key="15">
    <source>
        <dbReference type="Pfam" id="PF02776"/>
    </source>
</evidence>
<dbReference type="GO" id="GO:0005634">
    <property type="term" value="C:nucleus"/>
    <property type="evidence" value="ECO:0007669"/>
    <property type="project" value="TreeGrafter"/>
</dbReference>
<keyword evidence="8 11" id="KW-0460">Magnesium</keyword>
<gene>
    <name evidence="16" type="ORF">UCRPC4_g03244</name>
</gene>
<evidence type="ECO:0000259" key="13">
    <source>
        <dbReference type="Pfam" id="PF00205"/>
    </source>
</evidence>
<evidence type="ECO:0000256" key="10">
    <source>
        <dbReference type="ARBA" id="ARBA00023239"/>
    </source>
</evidence>
<comment type="similarity">
    <text evidence="3 12">Belongs to the TPP enzyme family.</text>
</comment>
<comment type="cofactor">
    <cofactor evidence="11">
        <name>Mg(2+)</name>
        <dbReference type="ChEBI" id="CHEBI:18420"/>
    </cofactor>
    <text evidence="11">Binds 1 Mg(2+) per subunit.</text>
</comment>
<dbReference type="GO" id="GO:0030976">
    <property type="term" value="F:thiamine pyrophosphate binding"/>
    <property type="evidence" value="ECO:0007669"/>
    <property type="project" value="InterPro"/>
</dbReference>
<evidence type="ECO:0000259" key="14">
    <source>
        <dbReference type="Pfam" id="PF02775"/>
    </source>
</evidence>
<comment type="cofactor">
    <cofactor evidence="2">
        <name>thiamine diphosphate</name>
        <dbReference type="ChEBI" id="CHEBI:58937"/>
    </cofactor>
</comment>
<dbReference type="Pfam" id="PF02775">
    <property type="entry name" value="TPP_enzyme_C"/>
    <property type="match status" value="1"/>
</dbReference>
<evidence type="ECO:0000313" key="17">
    <source>
        <dbReference type="Proteomes" id="UP000053317"/>
    </source>
</evidence>
<dbReference type="Pfam" id="PF00205">
    <property type="entry name" value="TPP_enzyme_M"/>
    <property type="match status" value="1"/>
</dbReference>
<dbReference type="InterPro" id="IPR029061">
    <property type="entry name" value="THDP-binding"/>
</dbReference>
<evidence type="ECO:0000256" key="7">
    <source>
        <dbReference type="ARBA" id="ARBA00022793"/>
    </source>
</evidence>
<dbReference type="CDD" id="cd02005">
    <property type="entry name" value="TPP_PDC_IPDC"/>
    <property type="match status" value="1"/>
</dbReference>
<feature type="binding site" evidence="11">
    <location>
        <position position="475"/>
    </location>
    <ligand>
        <name>Mg(2+)</name>
        <dbReference type="ChEBI" id="CHEBI:18420"/>
    </ligand>
</feature>
<dbReference type="InterPro" id="IPR029035">
    <property type="entry name" value="DHS-like_NAD/FAD-binding_dom"/>
</dbReference>
<proteinExistence type="inferred from homology"/>
<evidence type="ECO:0000256" key="11">
    <source>
        <dbReference type="PIRSR" id="PIRSR036565-2"/>
    </source>
</evidence>
<dbReference type="InterPro" id="IPR012001">
    <property type="entry name" value="Thiamin_PyroP_enz_TPP-bd_dom"/>
</dbReference>
<comment type="caution">
    <text evidence="16">The sequence shown here is derived from an EMBL/GenBank/DDBJ whole genome shotgun (WGS) entry which is preliminary data.</text>
</comment>
<dbReference type="InterPro" id="IPR012110">
    <property type="entry name" value="PDC/IPDC-like"/>
</dbReference>
<evidence type="ECO:0000256" key="2">
    <source>
        <dbReference type="ARBA" id="ARBA00001964"/>
    </source>
</evidence>
<keyword evidence="9 12" id="KW-0786">Thiamine pyrophosphate</keyword>
<feature type="binding site" evidence="11">
    <location>
        <position position="477"/>
    </location>
    <ligand>
        <name>Mg(2+)</name>
        <dbReference type="ChEBI" id="CHEBI:18420"/>
    </ligand>
</feature>
<dbReference type="PANTHER" id="PTHR43452:SF30">
    <property type="entry name" value="PYRUVATE DECARBOXYLASE ISOZYME 1-RELATED"/>
    <property type="match status" value="1"/>
</dbReference>
<feature type="domain" description="Thiamine pyrophosphate enzyme central" evidence="13">
    <location>
        <begin position="211"/>
        <end position="321"/>
    </location>
</feature>
<dbReference type="EC" id="4.1.1.1" evidence="4"/>
<evidence type="ECO:0000256" key="12">
    <source>
        <dbReference type="RuleBase" id="RU362132"/>
    </source>
</evidence>
<dbReference type="FunFam" id="3.40.50.970:FF:000019">
    <property type="entry name" value="Pyruvate decarboxylase isozyme"/>
    <property type="match status" value="1"/>
</dbReference>
<dbReference type="Proteomes" id="UP000053317">
    <property type="component" value="Unassembled WGS sequence"/>
</dbReference>
<evidence type="ECO:0000256" key="6">
    <source>
        <dbReference type="ARBA" id="ARBA00022723"/>
    </source>
</evidence>
<dbReference type="CDD" id="cd07038">
    <property type="entry name" value="TPP_PYR_PDC_IPDC_like"/>
    <property type="match status" value="1"/>
</dbReference>
<dbReference type="InterPro" id="IPR047213">
    <property type="entry name" value="TPP_PYR_PDC_IPDC-like"/>
</dbReference>
<evidence type="ECO:0000256" key="1">
    <source>
        <dbReference type="ARBA" id="ARBA00001041"/>
    </source>
</evidence>
<dbReference type="GO" id="GO:0005829">
    <property type="term" value="C:cytosol"/>
    <property type="evidence" value="ECO:0007669"/>
    <property type="project" value="TreeGrafter"/>
</dbReference>
<evidence type="ECO:0000256" key="5">
    <source>
        <dbReference type="ARBA" id="ARBA00014422"/>
    </source>
</evidence>
<dbReference type="InterPro" id="IPR011766">
    <property type="entry name" value="TPP_enzyme_TPP-bd"/>
</dbReference>
<dbReference type="AlphaFoldDB" id="A0A0G2EKB2"/>
<protein>
    <recommendedName>
        <fullName evidence="5">Pyruvate decarboxylase</fullName>
        <ecNumber evidence="4">4.1.1.1</ecNumber>
    </recommendedName>
</protein>
<dbReference type="OrthoDB" id="3970464at2759"/>
<dbReference type="EMBL" id="LCWF01000075">
    <property type="protein sequence ID" value="KKY22626.1"/>
    <property type="molecule type" value="Genomic_DNA"/>
</dbReference>
<dbReference type="Gene3D" id="3.40.50.1220">
    <property type="entry name" value="TPP-binding domain"/>
    <property type="match status" value="1"/>
</dbReference>
<keyword evidence="7" id="KW-0210">Decarboxylase</keyword>
<dbReference type="SUPFAM" id="SSF52467">
    <property type="entry name" value="DHS-like NAD/FAD-binding domain"/>
    <property type="match status" value="1"/>
</dbReference>
<keyword evidence="16" id="KW-0670">Pyruvate</keyword>
<dbReference type="Pfam" id="PF02776">
    <property type="entry name" value="TPP_enzyme_N"/>
    <property type="match status" value="1"/>
</dbReference>
<keyword evidence="6 11" id="KW-0479">Metal-binding</keyword>
<accession>A0A0G2EKB2</accession>
<dbReference type="GO" id="GO:0000949">
    <property type="term" value="P:aromatic amino acid family catabolic process to alcohol via Ehrlich pathway"/>
    <property type="evidence" value="ECO:0007669"/>
    <property type="project" value="TreeGrafter"/>
</dbReference>
<comment type="catalytic activity">
    <reaction evidence="1">
        <text>a 2-oxocarboxylate + H(+) = an aldehyde + CO2</text>
        <dbReference type="Rhea" id="RHEA:11628"/>
        <dbReference type="ChEBI" id="CHEBI:15378"/>
        <dbReference type="ChEBI" id="CHEBI:16526"/>
        <dbReference type="ChEBI" id="CHEBI:17478"/>
        <dbReference type="ChEBI" id="CHEBI:35179"/>
        <dbReference type="EC" id="4.1.1.1"/>
    </reaction>
</comment>